<keyword evidence="3" id="KW-0067">ATP-binding</keyword>
<dbReference type="PROSITE" id="PS51194">
    <property type="entry name" value="HELICASE_CTER"/>
    <property type="match status" value="1"/>
</dbReference>
<dbReference type="RefSeq" id="WP_168219334.1">
    <property type="nucleotide sequence ID" value="NZ_CP042425.1"/>
</dbReference>
<dbReference type="Pfam" id="PF00271">
    <property type="entry name" value="Helicase_C"/>
    <property type="match status" value="1"/>
</dbReference>
<keyword evidence="3" id="KW-0347">Helicase</keyword>
<dbReference type="SUPFAM" id="SSF52540">
    <property type="entry name" value="P-loop containing nucleoside triphosphate hydrolases"/>
    <property type="match status" value="1"/>
</dbReference>
<dbReference type="KEGG" id="lrs:PX52LOC_06574"/>
<dbReference type="SMART" id="SM00490">
    <property type="entry name" value="HELICc"/>
    <property type="match status" value="1"/>
</dbReference>
<evidence type="ECO:0000259" key="1">
    <source>
        <dbReference type="PROSITE" id="PS51192"/>
    </source>
</evidence>
<dbReference type="PANTHER" id="PTHR47396:SF1">
    <property type="entry name" value="ATP-DEPENDENT HELICASE IRC3-RELATED"/>
    <property type="match status" value="1"/>
</dbReference>
<dbReference type="Pfam" id="PF04851">
    <property type="entry name" value="ResIII"/>
    <property type="match status" value="1"/>
</dbReference>
<dbReference type="GO" id="GO:0016787">
    <property type="term" value="F:hydrolase activity"/>
    <property type="evidence" value="ECO:0007669"/>
    <property type="project" value="InterPro"/>
</dbReference>
<dbReference type="GO" id="GO:0005524">
    <property type="term" value="F:ATP binding"/>
    <property type="evidence" value="ECO:0007669"/>
    <property type="project" value="InterPro"/>
</dbReference>
<dbReference type="GO" id="GO:0003677">
    <property type="term" value="F:DNA binding"/>
    <property type="evidence" value="ECO:0007669"/>
    <property type="project" value="InterPro"/>
</dbReference>
<dbReference type="Gene3D" id="3.40.50.300">
    <property type="entry name" value="P-loop containing nucleotide triphosphate hydrolases"/>
    <property type="match status" value="2"/>
</dbReference>
<dbReference type="SMART" id="SM00487">
    <property type="entry name" value="DEXDc"/>
    <property type="match status" value="1"/>
</dbReference>
<evidence type="ECO:0000313" key="3">
    <source>
        <dbReference type="EMBL" id="QEL19500.1"/>
    </source>
</evidence>
<gene>
    <name evidence="3" type="ORF">PX52LOC_06574</name>
</gene>
<evidence type="ECO:0000259" key="2">
    <source>
        <dbReference type="PROSITE" id="PS51194"/>
    </source>
</evidence>
<dbReference type="EMBL" id="CP042425">
    <property type="protein sequence ID" value="QEL19500.1"/>
    <property type="molecule type" value="Genomic_DNA"/>
</dbReference>
<dbReference type="PANTHER" id="PTHR47396">
    <property type="entry name" value="TYPE I RESTRICTION ENZYME ECOKI R PROTEIN"/>
    <property type="match status" value="1"/>
</dbReference>
<dbReference type="AlphaFoldDB" id="A0A5C1AKR2"/>
<dbReference type="GO" id="GO:0004386">
    <property type="term" value="F:helicase activity"/>
    <property type="evidence" value="ECO:0007669"/>
    <property type="project" value="UniProtKB-KW"/>
</dbReference>
<evidence type="ECO:0000313" key="4">
    <source>
        <dbReference type="Proteomes" id="UP000324974"/>
    </source>
</evidence>
<dbReference type="InterPro" id="IPR006935">
    <property type="entry name" value="Helicase/UvrB_N"/>
</dbReference>
<keyword evidence="3" id="KW-0378">Hydrolase</keyword>
<sequence>MNETLTEYPRPVPRDYQVEARDAFLSGQPAAIVQLATGLGKTITAGMVFEKMNGRCLFLAHTDELVRQACRAMLRMGIWPNVEKADEYTGGPYLPTARERQRLFPDRYPPNDWFTWNKVVVSSMQTFAGRVEKYRGKPFDLLCIDEAHRSPCRTYRNIHAGLRSFNPALRLLGLTATPYRADKQSLGGMFDEFAYRKTIVDAIADGYLVDIRSKAAELRADATKWTVGGTQHGRDITTQSLRESFDSAECIESIAHPIVEQGEGRKGIVFLPGREACEAVTSALNAVDPGSATFIHGGIPTKTRKRIVADFEDSKFRLLVGCMIPTEGFDVPDVSLVVMARPTGSRGLYEQMLGRGLRSPAAAIEGVPTAGGRLDAIARSAKPDCLVIDFTCGHSKFKLVNSVDVLLVDADAKRSAYVQKVVAPADAADKRKTRDRIEEAEALFELQQSLADAGGPPPRQNYVLRDVDLVGAGGMVSTRAAGPQADRRKPTTKQLQDAHDVLLDPEASAAMTGGALQARIDEQRDRVCGRKAFRFLKDLGVDPKAQRLNWHDAGYLRRLMRVQRLTALPANWPDLVARFRQKRVPQAEAA</sequence>
<dbReference type="InterPro" id="IPR050742">
    <property type="entry name" value="Helicase_Restrict-Modif_Enz"/>
</dbReference>
<feature type="domain" description="Helicase C-terminal" evidence="2">
    <location>
        <begin position="250"/>
        <end position="394"/>
    </location>
</feature>
<feature type="domain" description="Helicase ATP-binding" evidence="1">
    <location>
        <begin position="22"/>
        <end position="196"/>
    </location>
</feature>
<dbReference type="InterPro" id="IPR001650">
    <property type="entry name" value="Helicase_C-like"/>
</dbReference>
<keyword evidence="4" id="KW-1185">Reference proteome</keyword>
<protein>
    <submittedName>
        <fullName evidence="3">ATP-dependent helicase</fullName>
    </submittedName>
</protein>
<keyword evidence="3" id="KW-0547">Nucleotide-binding</keyword>
<reference evidence="4" key="1">
    <citation type="submission" date="2019-08" db="EMBL/GenBank/DDBJ databases">
        <title>Limnoglobus roseus gen. nov., sp. nov., a novel freshwater planctomycete with a giant genome from the family Gemmataceae.</title>
        <authorList>
            <person name="Kulichevskaya I.S."/>
            <person name="Naumoff D.G."/>
            <person name="Miroshnikov K."/>
            <person name="Ivanova A."/>
            <person name="Philippov D.A."/>
            <person name="Hakobyan A."/>
            <person name="Rijpstra I.C."/>
            <person name="Sinninghe Damste J.S."/>
            <person name="Liesack W."/>
            <person name="Dedysh S.N."/>
        </authorList>
    </citation>
    <scope>NUCLEOTIDE SEQUENCE [LARGE SCALE GENOMIC DNA]</scope>
    <source>
        <strain evidence="4">PX52</strain>
    </source>
</reference>
<dbReference type="InterPro" id="IPR027417">
    <property type="entry name" value="P-loop_NTPase"/>
</dbReference>
<accession>A0A5C1AKR2</accession>
<organism evidence="3 4">
    <name type="scientific">Limnoglobus roseus</name>
    <dbReference type="NCBI Taxonomy" id="2598579"/>
    <lineage>
        <taxon>Bacteria</taxon>
        <taxon>Pseudomonadati</taxon>
        <taxon>Planctomycetota</taxon>
        <taxon>Planctomycetia</taxon>
        <taxon>Gemmatales</taxon>
        <taxon>Gemmataceae</taxon>
        <taxon>Limnoglobus</taxon>
    </lineage>
</organism>
<proteinExistence type="predicted"/>
<dbReference type="InterPro" id="IPR014001">
    <property type="entry name" value="Helicase_ATP-bd"/>
</dbReference>
<dbReference type="Proteomes" id="UP000324974">
    <property type="component" value="Chromosome"/>
</dbReference>
<dbReference type="GO" id="GO:0005829">
    <property type="term" value="C:cytosol"/>
    <property type="evidence" value="ECO:0007669"/>
    <property type="project" value="TreeGrafter"/>
</dbReference>
<dbReference type="PROSITE" id="PS51192">
    <property type="entry name" value="HELICASE_ATP_BIND_1"/>
    <property type="match status" value="1"/>
</dbReference>
<name>A0A5C1AKR2_9BACT</name>